<evidence type="ECO:0000256" key="1">
    <source>
        <dbReference type="ARBA" id="ARBA00010652"/>
    </source>
</evidence>
<dbReference type="SUPFAM" id="SSF140459">
    <property type="entry name" value="PE/PPE dimer-like"/>
    <property type="match status" value="1"/>
</dbReference>
<dbReference type="PANTHER" id="PTHR46766">
    <property type="entry name" value="GLUTAMINE-RICH PROTEIN 2"/>
    <property type="match status" value="1"/>
</dbReference>
<name>A0A1X1V883_MYCGS</name>
<dbReference type="InterPro" id="IPR038332">
    <property type="entry name" value="PPE_sf"/>
</dbReference>
<keyword evidence="5" id="KW-1185">Reference proteome</keyword>
<dbReference type="EMBL" id="LQOX01000125">
    <property type="protein sequence ID" value="ORV65128.1"/>
    <property type="molecule type" value="Genomic_DNA"/>
</dbReference>
<dbReference type="InterPro" id="IPR000030">
    <property type="entry name" value="PPE_dom"/>
</dbReference>
<feature type="domain" description="PPE" evidence="2">
    <location>
        <begin position="3"/>
        <end position="163"/>
    </location>
</feature>
<feature type="domain" description="PPE family C-terminal" evidence="3">
    <location>
        <begin position="291"/>
        <end position="367"/>
    </location>
</feature>
<dbReference type="RefSeq" id="WP_036417781.1">
    <property type="nucleotide sequence ID" value="NZ_LQOX01000125.1"/>
</dbReference>
<gene>
    <name evidence="4" type="ORF">AWC07_13860</name>
</gene>
<accession>A0A1X1V883</accession>
<dbReference type="Gene3D" id="1.20.1260.20">
    <property type="entry name" value="PPE superfamily"/>
    <property type="match status" value="1"/>
</dbReference>
<dbReference type="Pfam" id="PF00823">
    <property type="entry name" value="PPE"/>
    <property type="match status" value="1"/>
</dbReference>
<evidence type="ECO:0000313" key="5">
    <source>
        <dbReference type="Proteomes" id="UP000193738"/>
    </source>
</evidence>
<dbReference type="GO" id="GO:0052572">
    <property type="term" value="P:response to host immune response"/>
    <property type="evidence" value="ECO:0007669"/>
    <property type="project" value="TreeGrafter"/>
</dbReference>
<dbReference type="Proteomes" id="UP000193738">
    <property type="component" value="Unassembled WGS sequence"/>
</dbReference>
<dbReference type="Pfam" id="PF12484">
    <property type="entry name" value="PPE-SVP"/>
    <property type="match status" value="1"/>
</dbReference>
<comment type="caution">
    <text evidence="4">The sequence shown here is derived from an EMBL/GenBank/DDBJ whole genome shotgun (WGS) entry which is preliminary data.</text>
</comment>
<reference evidence="4 5" key="1">
    <citation type="submission" date="2016-01" db="EMBL/GenBank/DDBJ databases">
        <title>The new phylogeny of the genus Mycobacterium.</title>
        <authorList>
            <person name="Tarcisio F."/>
            <person name="Conor M."/>
            <person name="Antonella G."/>
            <person name="Elisabetta G."/>
            <person name="Giulia F.S."/>
            <person name="Sara T."/>
            <person name="Anna F."/>
            <person name="Clotilde B."/>
            <person name="Roberto B."/>
            <person name="Veronica D.S."/>
            <person name="Fabio R."/>
            <person name="Monica P."/>
            <person name="Olivier J."/>
            <person name="Enrico T."/>
            <person name="Nicola S."/>
        </authorList>
    </citation>
    <scope>NUCLEOTIDE SEQUENCE [LARGE SCALE GENOMIC DNA]</scope>
    <source>
        <strain evidence="4 5">DSM 43505</strain>
    </source>
</reference>
<dbReference type="STRING" id="1777.AWC07_13860"/>
<evidence type="ECO:0000313" key="4">
    <source>
        <dbReference type="EMBL" id="ORV65128.1"/>
    </source>
</evidence>
<protein>
    <recommendedName>
        <fullName evidence="6">PPE family domain-containing protein</fullName>
    </recommendedName>
</protein>
<dbReference type="InterPro" id="IPR022171">
    <property type="entry name" value="PPE_C"/>
</dbReference>
<dbReference type="AlphaFoldDB" id="A0A1X1V883"/>
<sequence>MVYGALPPEINSGRMYAGPGAGSMLAAAGAWDGLAVELTSIAIAVESVVIGLISGPWLGASVTTMAAAATPYVTWLKATAAQAEQAAGQAKAAAAAYECAHAMTVHPALVAANRAQLAVLIASNLLGQNSPAIAAIEAQYGEMWAQDAAAMYGYVAASSAATSLTPFTPPPPTANPAGLVSQAAAVDQAAGNSVATNVATVLSELMSGLTAGDASVLPEWVQDLQTVVSLFGTPFFVCTSSAGLMMSAMSTIKGLFPAAAAVGSQIAAAAESAAAGALGSAGMAGLTGAVSAGLGEAARVGGLSAPVAWAASAPTLSHAAVAALPGAVSTGASSLGSGASPGLLGGLPLASATERAAAAGNAAQDGIEPLRVLPQLIG</sequence>
<proteinExistence type="inferred from homology"/>
<evidence type="ECO:0000259" key="3">
    <source>
        <dbReference type="Pfam" id="PF12484"/>
    </source>
</evidence>
<dbReference type="FunFam" id="1.20.1260.20:FF:000001">
    <property type="entry name" value="PPE family protein PPE41"/>
    <property type="match status" value="1"/>
</dbReference>
<evidence type="ECO:0000259" key="2">
    <source>
        <dbReference type="Pfam" id="PF00823"/>
    </source>
</evidence>
<comment type="similarity">
    <text evidence="1">Belongs to the mycobacterial PPE family.</text>
</comment>
<dbReference type="PANTHER" id="PTHR46766:SF1">
    <property type="entry name" value="GLUTAMINE-RICH PROTEIN 2"/>
    <property type="match status" value="1"/>
</dbReference>
<evidence type="ECO:0008006" key="6">
    <source>
        <dbReference type="Google" id="ProtNLM"/>
    </source>
</evidence>
<organism evidence="4 5">
    <name type="scientific">Mycobacterium gastri</name>
    <dbReference type="NCBI Taxonomy" id="1777"/>
    <lineage>
        <taxon>Bacteria</taxon>
        <taxon>Bacillati</taxon>
        <taxon>Actinomycetota</taxon>
        <taxon>Actinomycetes</taxon>
        <taxon>Mycobacteriales</taxon>
        <taxon>Mycobacteriaceae</taxon>
        <taxon>Mycobacterium</taxon>
    </lineage>
</organism>